<keyword evidence="2" id="KW-0238">DNA-binding</keyword>
<dbReference type="RefSeq" id="WP_200685968.1">
    <property type="nucleotide sequence ID" value="NZ_JAEPRQ010000003.1"/>
</dbReference>
<dbReference type="PROSITE" id="PS51118">
    <property type="entry name" value="HTH_HXLR"/>
    <property type="match status" value="1"/>
</dbReference>
<gene>
    <name evidence="5" type="ORF">JJJ17_09965</name>
</gene>
<dbReference type="Pfam" id="PF01638">
    <property type="entry name" value="HxlR"/>
    <property type="match status" value="1"/>
</dbReference>
<evidence type="ECO:0000259" key="4">
    <source>
        <dbReference type="PROSITE" id="PS51118"/>
    </source>
</evidence>
<comment type="caution">
    <text evidence="5">The sequence shown here is derived from an EMBL/GenBank/DDBJ whole genome shotgun (WGS) entry which is preliminary data.</text>
</comment>
<dbReference type="InterPro" id="IPR036390">
    <property type="entry name" value="WH_DNA-bd_sf"/>
</dbReference>
<organism evidence="5 6">
    <name type="scientific">Paracoccus caeni</name>
    <dbReference type="NCBI Taxonomy" id="657651"/>
    <lineage>
        <taxon>Bacteria</taxon>
        <taxon>Pseudomonadati</taxon>
        <taxon>Pseudomonadota</taxon>
        <taxon>Alphaproteobacteria</taxon>
        <taxon>Rhodobacterales</taxon>
        <taxon>Paracoccaceae</taxon>
        <taxon>Paracoccus</taxon>
    </lineage>
</organism>
<dbReference type="GO" id="GO:0003677">
    <property type="term" value="F:DNA binding"/>
    <property type="evidence" value="ECO:0007669"/>
    <property type="project" value="UniProtKB-KW"/>
</dbReference>
<evidence type="ECO:0000256" key="1">
    <source>
        <dbReference type="ARBA" id="ARBA00023015"/>
    </source>
</evidence>
<dbReference type="AlphaFoldDB" id="A0A934SF57"/>
<sequence length="222" mass="24220">MSKDQRIRYDEGCLAAHTLNVVGDRWALLVVRELMFTPKRFQKIRQGLPGITAAVLTQRLGQLVEAGVVRHDKELAIYALTDSGSALLPVLQALCHWGALHPGHDPSRFISPTALMISMTALILPLARSKITAGMDFGTECFVQEITEDSRLRVRAVSEPAGDFVLRGSTNGAAWAVYGPDPVTDLVRQGVVEISGSESAAQDFIDLFHYGQKERPQIGVLA</sequence>
<keyword evidence="1" id="KW-0805">Transcription regulation</keyword>
<accession>A0A934SF57</accession>
<feature type="domain" description="HTH hxlR-type" evidence="4">
    <location>
        <begin position="13"/>
        <end position="106"/>
    </location>
</feature>
<evidence type="ECO:0000256" key="3">
    <source>
        <dbReference type="ARBA" id="ARBA00023163"/>
    </source>
</evidence>
<proteinExistence type="predicted"/>
<evidence type="ECO:0000256" key="2">
    <source>
        <dbReference type="ARBA" id="ARBA00023125"/>
    </source>
</evidence>
<dbReference type="EMBL" id="JAEPRQ010000003">
    <property type="protein sequence ID" value="MBK4216250.1"/>
    <property type="molecule type" value="Genomic_DNA"/>
</dbReference>
<evidence type="ECO:0000313" key="5">
    <source>
        <dbReference type="EMBL" id="MBK4216250.1"/>
    </source>
</evidence>
<dbReference type="PANTHER" id="PTHR33204">
    <property type="entry name" value="TRANSCRIPTIONAL REGULATOR, MARR FAMILY"/>
    <property type="match status" value="1"/>
</dbReference>
<dbReference type="InterPro" id="IPR002577">
    <property type="entry name" value="HTH_HxlR"/>
</dbReference>
<name>A0A934SF57_9RHOB</name>
<dbReference type="InterPro" id="IPR036388">
    <property type="entry name" value="WH-like_DNA-bd_sf"/>
</dbReference>
<protein>
    <submittedName>
        <fullName evidence="5">Helix-turn-helix transcriptional regulator</fullName>
    </submittedName>
</protein>
<dbReference type="Gene3D" id="1.10.10.10">
    <property type="entry name" value="Winged helix-like DNA-binding domain superfamily/Winged helix DNA-binding domain"/>
    <property type="match status" value="1"/>
</dbReference>
<dbReference type="Proteomes" id="UP000640485">
    <property type="component" value="Unassembled WGS sequence"/>
</dbReference>
<dbReference type="PANTHER" id="PTHR33204:SF18">
    <property type="entry name" value="TRANSCRIPTIONAL REGULATORY PROTEIN"/>
    <property type="match status" value="1"/>
</dbReference>
<keyword evidence="6" id="KW-1185">Reference proteome</keyword>
<reference evidence="5" key="1">
    <citation type="submission" date="2021-01" db="EMBL/GenBank/DDBJ databases">
        <title>Paracoccus amoyensis sp. nov., isolated from the surface seawater along the coast of Xiamen Island, China.</title>
        <authorList>
            <person name="Lyu L."/>
        </authorList>
    </citation>
    <scope>NUCLEOTIDE SEQUENCE</scope>
    <source>
        <strain evidence="5">MJ17</strain>
    </source>
</reference>
<keyword evidence="3" id="KW-0804">Transcription</keyword>
<evidence type="ECO:0000313" key="6">
    <source>
        <dbReference type="Proteomes" id="UP000640485"/>
    </source>
</evidence>
<dbReference type="SUPFAM" id="SSF46785">
    <property type="entry name" value="Winged helix' DNA-binding domain"/>
    <property type="match status" value="1"/>
</dbReference>